<reference evidence="2" key="1">
    <citation type="journal article" date="2023" name="Nat. Plants">
        <title>Single-cell RNA sequencing provides a high-resolution roadmap for understanding the multicellular compartmentation of specialized metabolism.</title>
        <authorList>
            <person name="Sun S."/>
            <person name="Shen X."/>
            <person name="Li Y."/>
            <person name="Li Y."/>
            <person name="Wang S."/>
            <person name="Li R."/>
            <person name="Zhang H."/>
            <person name="Shen G."/>
            <person name="Guo B."/>
            <person name="Wei J."/>
            <person name="Xu J."/>
            <person name="St-Pierre B."/>
            <person name="Chen S."/>
            <person name="Sun C."/>
        </authorList>
    </citation>
    <scope>NUCLEOTIDE SEQUENCE [LARGE SCALE GENOMIC DNA]</scope>
</reference>
<proteinExistence type="predicted"/>
<dbReference type="Proteomes" id="UP001060085">
    <property type="component" value="Linkage Group LG07"/>
</dbReference>
<keyword evidence="2" id="KW-1185">Reference proteome</keyword>
<evidence type="ECO:0000313" key="1">
    <source>
        <dbReference type="EMBL" id="KAI5653680.1"/>
    </source>
</evidence>
<dbReference type="EMBL" id="CM044707">
    <property type="protein sequence ID" value="KAI5653680.1"/>
    <property type="molecule type" value="Genomic_DNA"/>
</dbReference>
<sequence length="492" mass="55271">MSETSQHCYVVFWSLRSSPNCLGYGRDGLTRGTLGRDPLDCPLSVLMLLTQSHMSNTLYKMTKKALMPDNPEGYTYVVGGWEVEVSEQDNGKHPWPKIVIPADKFEELWAPWRRALIIKVLGCEIIDLEHGYAVVPFYSREDYYHVLEEGPWLIMSHYLTVVPWIRFWPSSDKITSNVIWVRFPELLVEFFDEDLLLKMACKIGKAVKIYNITMGVVRGKYAMVCVQINLNKPLIPYIGLLGYLQRVEYEGLHIIYFECGGYGRRKESCPTVIISTEVSSTQKPQGQPSLTTSNVWRPALEKEGLYRPWMLPKSFRRYRQTAGRQGGTRPEANEQSRSRSKIGEERTNFGSRFAVLAHEVEESLEENTAQVLNSGSSVAQGEEDQSASTKITSSDHQQPIEVSQSNILRMGSEVGKGPQGSLIQQPQPNLVILPQPNSKPPQVPQQNSPPVDRSLTPPSEIATSMAIDLGDFGHVMTKNKMGDGDSPMADAT</sequence>
<name>A0ACB9ZYG3_CATRO</name>
<protein>
    <submittedName>
        <fullName evidence="1">Uncharacterized protein</fullName>
    </submittedName>
</protein>
<evidence type="ECO:0000313" key="2">
    <source>
        <dbReference type="Proteomes" id="UP001060085"/>
    </source>
</evidence>
<gene>
    <name evidence="1" type="ORF">M9H77_30867</name>
</gene>
<comment type="caution">
    <text evidence="1">The sequence shown here is derived from an EMBL/GenBank/DDBJ whole genome shotgun (WGS) entry which is preliminary data.</text>
</comment>
<accession>A0ACB9ZYG3</accession>
<organism evidence="1 2">
    <name type="scientific">Catharanthus roseus</name>
    <name type="common">Madagascar periwinkle</name>
    <name type="synonym">Vinca rosea</name>
    <dbReference type="NCBI Taxonomy" id="4058"/>
    <lineage>
        <taxon>Eukaryota</taxon>
        <taxon>Viridiplantae</taxon>
        <taxon>Streptophyta</taxon>
        <taxon>Embryophyta</taxon>
        <taxon>Tracheophyta</taxon>
        <taxon>Spermatophyta</taxon>
        <taxon>Magnoliopsida</taxon>
        <taxon>eudicotyledons</taxon>
        <taxon>Gunneridae</taxon>
        <taxon>Pentapetalae</taxon>
        <taxon>asterids</taxon>
        <taxon>lamiids</taxon>
        <taxon>Gentianales</taxon>
        <taxon>Apocynaceae</taxon>
        <taxon>Rauvolfioideae</taxon>
        <taxon>Vinceae</taxon>
        <taxon>Catharanthinae</taxon>
        <taxon>Catharanthus</taxon>
    </lineage>
</organism>